<dbReference type="EMBL" id="AP027925">
    <property type="protein sequence ID" value="BED92793.1"/>
    <property type="molecule type" value="Genomic_DNA"/>
</dbReference>
<dbReference type="GO" id="GO:0003735">
    <property type="term" value="F:structural constituent of ribosome"/>
    <property type="evidence" value="ECO:0007669"/>
    <property type="project" value="InterPro"/>
</dbReference>
<dbReference type="GO" id="GO:0008097">
    <property type="term" value="F:5S rRNA binding"/>
    <property type="evidence" value="ECO:0007669"/>
    <property type="project" value="TreeGrafter"/>
</dbReference>
<evidence type="ECO:0000256" key="5">
    <source>
        <dbReference type="ARBA" id="ARBA00023274"/>
    </source>
</evidence>
<evidence type="ECO:0000256" key="6">
    <source>
        <dbReference type="ARBA" id="ARBA00035197"/>
    </source>
</evidence>
<accession>A0AA48HWQ9</accession>
<evidence type="ECO:0000313" key="8">
    <source>
        <dbReference type="EMBL" id="BED92793.1"/>
    </source>
</evidence>
<keyword evidence="2 7" id="KW-0699">rRNA-binding</keyword>
<evidence type="ECO:0000256" key="3">
    <source>
        <dbReference type="ARBA" id="ARBA00022884"/>
    </source>
</evidence>
<dbReference type="GO" id="GO:0022625">
    <property type="term" value="C:cytosolic large ribosomal subunit"/>
    <property type="evidence" value="ECO:0007669"/>
    <property type="project" value="TreeGrafter"/>
</dbReference>
<dbReference type="SUPFAM" id="SSF53137">
    <property type="entry name" value="Translational machinery components"/>
    <property type="match status" value="1"/>
</dbReference>
<reference evidence="8" key="1">
    <citation type="journal article" date="2023" name="ISME J.">
        <title>Emergence of putative energy parasites within Clostridia revealed by genome analysis of a novel endosymbiotic clade.</title>
        <authorList>
            <person name="Takahashi K."/>
            <person name="Kuwahara H."/>
            <person name="Horikawa Y."/>
            <person name="Izawa K."/>
            <person name="Kato D."/>
            <person name="Inagaki T."/>
            <person name="Yuki M."/>
            <person name="Ohkuma M."/>
            <person name="Hongoh Y."/>
        </authorList>
    </citation>
    <scope>NUCLEOTIDE SEQUENCE</scope>
    <source>
        <strain evidence="8">RsTa-C01</strain>
    </source>
</reference>
<dbReference type="GO" id="GO:0006412">
    <property type="term" value="P:translation"/>
    <property type="evidence" value="ECO:0007669"/>
    <property type="project" value="UniProtKB-UniRule"/>
</dbReference>
<proteinExistence type="inferred from homology"/>
<dbReference type="KEGG" id="ptrh:RsTaC01_0675"/>
<dbReference type="NCBIfam" id="TIGR00060">
    <property type="entry name" value="L18_bact"/>
    <property type="match status" value="1"/>
</dbReference>
<organism evidence="8">
    <name type="scientific">Candidatus Paraimprobicoccus trichonymphae</name>
    <dbReference type="NCBI Taxonomy" id="3033793"/>
    <lineage>
        <taxon>Bacteria</taxon>
        <taxon>Bacillati</taxon>
        <taxon>Bacillota</taxon>
        <taxon>Clostridia</taxon>
        <taxon>Candidatus Paraimprobicoccus</taxon>
    </lineage>
</organism>
<keyword evidence="5 7" id="KW-0687">Ribonucleoprotein</keyword>
<keyword evidence="4 7" id="KW-0689">Ribosomal protein</keyword>
<comment type="similarity">
    <text evidence="1 7">Belongs to the universal ribosomal protein uL18 family.</text>
</comment>
<dbReference type="FunFam" id="3.30.420.100:FF:000001">
    <property type="entry name" value="50S ribosomal protein L18"/>
    <property type="match status" value="1"/>
</dbReference>
<dbReference type="PANTHER" id="PTHR12899:SF3">
    <property type="entry name" value="LARGE RIBOSOMAL SUBUNIT PROTEIN UL18M"/>
    <property type="match status" value="1"/>
</dbReference>
<sequence length="120" mass="13768">MINEVNRNKARIKRHKRIRNKIFGNAERPRLNVFRSLKNIYAQIIDDDKKITLVSASSLDKKFKDICTGNKIAAREVGKLLAEKALKKKINVVIFDRGGYLYHGRVKELADGARETGLKF</sequence>
<evidence type="ECO:0000256" key="2">
    <source>
        <dbReference type="ARBA" id="ARBA00022730"/>
    </source>
</evidence>
<protein>
    <recommendedName>
        <fullName evidence="6 7">Large ribosomal subunit protein uL18</fullName>
    </recommendedName>
</protein>
<evidence type="ECO:0000256" key="7">
    <source>
        <dbReference type="HAMAP-Rule" id="MF_01337"/>
    </source>
</evidence>
<dbReference type="Proteomes" id="UP001335720">
    <property type="component" value="Chromosome"/>
</dbReference>
<dbReference type="Gene3D" id="3.30.420.100">
    <property type="match status" value="1"/>
</dbReference>
<evidence type="ECO:0000256" key="4">
    <source>
        <dbReference type="ARBA" id="ARBA00022980"/>
    </source>
</evidence>
<dbReference type="HAMAP" id="MF_01337_B">
    <property type="entry name" value="Ribosomal_uL18_B"/>
    <property type="match status" value="1"/>
</dbReference>
<keyword evidence="3 7" id="KW-0694">RNA-binding</keyword>
<comment type="function">
    <text evidence="7">This is one of the proteins that bind and probably mediate the attachment of the 5S RNA into the large ribosomal subunit, where it forms part of the central protuberance.</text>
</comment>
<dbReference type="InterPro" id="IPR057268">
    <property type="entry name" value="Ribosomal_L18"/>
</dbReference>
<comment type="subunit">
    <text evidence="7">Part of the 50S ribosomal subunit; part of the 5S rRNA/L5/L18/L25 subcomplex. Contacts the 5S and 23S rRNAs.</text>
</comment>
<dbReference type="CDD" id="cd00432">
    <property type="entry name" value="Ribosomal_L18_L5e"/>
    <property type="match status" value="1"/>
</dbReference>
<evidence type="ECO:0000256" key="1">
    <source>
        <dbReference type="ARBA" id="ARBA00007116"/>
    </source>
</evidence>
<dbReference type="PANTHER" id="PTHR12899">
    <property type="entry name" value="39S RIBOSOMAL PROTEIN L18, MITOCHONDRIAL"/>
    <property type="match status" value="1"/>
</dbReference>
<name>A0AA48HWQ9_9FIRM</name>
<gene>
    <name evidence="7" type="primary">rplR</name>
    <name evidence="8" type="ORF">RsTaC01_0675</name>
</gene>
<dbReference type="AlphaFoldDB" id="A0AA48HWQ9"/>
<dbReference type="InterPro" id="IPR005484">
    <property type="entry name" value="Ribosomal_uL18_bac/plant/anim"/>
</dbReference>
<dbReference type="Pfam" id="PF00861">
    <property type="entry name" value="Ribosomal_L18p"/>
    <property type="match status" value="1"/>
</dbReference>
<dbReference type="InterPro" id="IPR004389">
    <property type="entry name" value="Ribosomal_uL18_bac-type"/>
</dbReference>